<keyword evidence="1" id="KW-0269">Exonuclease</keyword>
<protein>
    <submittedName>
        <fullName evidence="1">3'-5' exonuclease</fullName>
    </submittedName>
</protein>
<name>A0AC61RGK2_9BACT</name>
<accession>A0AC61RGK2</accession>
<reference evidence="1" key="1">
    <citation type="submission" date="2019-04" db="EMBL/GenBank/DDBJ databases">
        <title>Microbes associate with the intestines of laboratory mice.</title>
        <authorList>
            <person name="Navarre W."/>
            <person name="Wong E."/>
            <person name="Huang K."/>
            <person name="Tropini C."/>
            <person name="Ng K."/>
            <person name="Yu B."/>
        </authorList>
    </citation>
    <scope>NUCLEOTIDE SEQUENCE</scope>
    <source>
        <strain evidence="1">NM04_E33</strain>
    </source>
</reference>
<gene>
    <name evidence="1" type="ORF">E5331_07920</name>
</gene>
<evidence type="ECO:0000313" key="2">
    <source>
        <dbReference type="Proteomes" id="UP000306319"/>
    </source>
</evidence>
<keyword evidence="1" id="KW-0378">Hydrolase</keyword>
<proteinExistence type="predicted"/>
<sequence length="260" mass="29253">MAAPVEKSNVVVAIVYDFETGGLDCTKSAATQISLHAVRLDTFEVTEKYSAYIYPYSKKADLGKPKKKVLKNKYDTEEEELMEYSSTALDISGVTMDLLYQMGKPIEDVCNEICDFIERNTLPVVAGNKPFMVGQNPLFDNGFMQQIMLYTGIWSRFIKLVRGHKDFWGNFQPTQLDTILLSQLTFDNDKSITTWKLEAMAERLGIDLDDAHDADADVTATREILRVLTARMREQSAGGGTAIGSLAAEKREKLRDHFKI</sequence>
<dbReference type="EMBL" id="SRYB01000009">
    <property type="protein sequence ID" value="TGY78983.1"/>
    <property type="molecule type" value="Genomic_DNA"/>
</dbReference>
<comment type="caution">
    <text evidence="1">The sequence shown here is derived from an EMBL/GenBank/DDBJ whole genome shotgun (WGS) entry which is preliminary data.</text>
</comment>
<organism evidence="1 2">
    <name type="scientific">Lepagella muris</name>
    <dbReference type="NCBI Taxonomy" id="3032870"/>
    <lineage>
        <taxon>Bacteria</taxon>
        <taxon>Pseudomonadati</taxon>
        <taxon>Bacteroidota</taxon>
        <taxon>Bacteroidia</taxon>
        <taxon>Bacteroidales</taxon>
        <taxon>Muribaculaceae</taxon>
        <taxon>Lepagella</taxon>
    </lineage>
</organism>
<dbReference type="Proteomes" id="UP000306319">
    <property type="component" value="Unassembled WGS sequence"/>
</dbReference>
<evidence type="ECO:0000313" key="1">
    <source>
        <dbReference type="EMBL" id="TGY78983.1"/>
    </source>
</evidence>
<keyword evidence="1" id="KW-0540">Nuclease</keyword>
<keyword evidence="2" id="KW-1185">Reference proteome</keyword>